<evidence type="ECO:0000256" key="3">
    <source>
        <dbReference type="ARBA" id="ARBA00023004"/>
    </source>
</evidence>
<accession>A0ABT1AE03</accession>
<keyword evidence="4" id="KW-0411">Iron-sulfur</keyword>
<dbReference type="EMBL" id="JAMXHT010000001">
    <property type="protein sequence ID" value="MCO5396625.1"/>
    <property type="molecule type" value="Genomic_DNA"/>
</dbReference>
<organism evidence="6 7">
    <name type="scientific">Ralstonia soli</name>
    <dbReference type="NCBI Taxonomy" id="2953896"/>
    <lineage>
        <taxon>Bacteria</taxon>
        <taxon>Pseudomonadati</taxon>
        <taxon>Pseudomonadota</taxon>
        <taxon>Betaproteobacteria</taxon>
        <taxon>Burkholderiales</taxon>
        <taxon>Burkholderiaceae</taxon>
        <taxon>Ralstonia</taxon>
    </lineage>
</organism>
<keyword evidence="1" id="KW-0001">2Fe-2S</keyword>
<dbReference type="PANTHER" id="PTHR21496:SF23">
    <property type="entry name" value="3-PHENYLPROPIONATE_CINNAMIC ACID DIOXYGENASE FERREDOXIN SUBUNIT"/>
    <property type="match status" value="1"/>
</dbReference>
<dbReference type="Pfam" id="PF00355">
    <property type="entry name" value="Rieske"/>
    <property type="match status" value="1"/>
</dbReference>
<protein>
    <submittedName>
        <fullName evidence="6">Non-heme iron oxygenase ferredoxin subunit</fullName>
    </submittedName>
</protein>
<evidence type="ECO:0000313" key="7">
    <source>
        <dbReference type="Proteomes" id="UP001162811"/>
    </source>
</evidence>
<feature type="domain" description="Rieske" evidence="5">
    <location>
        <begin position="3"/>
        <end position="99"/>
    </location>
</feature>
<dbReference type="CDD" id="cd03528">
    <property type="entry name" value="Rieske_RO_ferredoxin"/>
    <property type="match status" value="1"/>
</dbReference>
<keyword evidence="7" id="KW-1185">Reference proteome</keyword>
<comment type="caution">
    <text evidence="6">The sequence shown here is derived from an EMBL/GenBank/DDBJ whole genome shotgun (WGS) entry which is preliminary data.</text>
</comment>
<dbReference type="RefSeq" id="WP_252675577.1">
    <property type="nucleotide sequence ID" value="NZ_JAMXHT010000001.1"/>
</dbReference>
<reference evidence="6" key="2">
    <citation type="journal article" date="2023" name="Front. Microbiol.">
        <title>Ralstonia chuxiongensis sp. nov., Ralstonia mojiangensis sp. nov., and Ralstonia soli sp. nov., isolated from tobacco fields, are three novel species in the family Burkholderiaceae.</title>
        <authorList>
            <person name="Lu C.H."/>
            <person name="Zhang Y.Y."/>
            <person name="Jiang N."/>
            <person name="Chen W."/>
            <person name="Shao X."/>
            <person name="Zhao Z.M."/>
            <person name="Lu W.L."/>
            <person name="Hu X."/>
            <person name="Xi Y.X."/>
            <person name="Zou S.Y."/>
            <person name="Wei Q.J."/>
            <person name="Lin Z.L."/>
            <person name="Gong L."/>
            <person name="Gai X.T."/>
            <person name="Zhang L.Q."/>
            <person name="Li J.Y."/>
            <person name="Jin Y."/>
            <person name="Xia Z.Y."/>
        </authorList>
    </citation>
    <scope>NUCLEOTIDE SEQUENCE</scope>
    <source>
        <strain evidence="6">21MJYT02-11</strain>
    </source>
</reference>
<dbReference type="InterPro" id="IPR036922">
    <property type="entry name" value="Rieske_2Fe-2S_sf"/>
</dbReference>
<evidence type="ECO:0000259" key="5">
    <source>
        <dbReference type="PROSITE" id="PS51296"/>
    </source>
</evidence>
<keyword evidence="2" id="KW-0479">Metal-binding</keyword>
<keyword evidence="3" id="KW-0408">Iron</keyword>
<dbReference type="Proteomes" id="UP001162811">
    <property type="component" value="Unassembled WGS sequence"/>
</dbReference>
<evidence type="ECO:0000256" key="2">
    <source>
        <dbReference type="ARBA" id="ARBA00022723"/>
    </source>
</evidence>
<dbReference type="Gene3D" id="2.102.10.10">
    <property type="entry name" value="Rieske [2Fe-2S] iron-sulphur domain"/>
    <property type="match status" value="1"/>
</dbReference>
<dbReference type="PANTHER" id="PTHR21496">
    <property type="entry name" value="FERREDOXIN-RELATED"/>
    <property type="match status" value="1"/>
</dbReference>
<dbReference type="PROSITE" id="PS51296">
    <property type="entry name" value="RIESKE"/>
    <property type="match status" value="1"/>
</dbReference>
<dbReference type="InterPro" id="IPR017941">
    <property type="entry name" value="Rieske_2Fe-2S"/>
</dbReference>
<name>A0ABT1AE03_9RALS</name>
<gene>
    <name evidence="6" type="ORF">NG900_00245</name>
</gene>
<dbReference type="SUPFAM" id="SSF50022">
    <property type="entry name" value="ISP domain"/>
    <property type="match status" value="1"/>
</dbReference>
<evidence type="ECO:0000256" key="4">
    <source>
        <dbReference type="ARBA" id="ARBA00023014"/>
    </source>
</evidence>
<reference evidence="6" key="1">
    <citation type="submission" date="2022-06" db="EMBL/GenBank/DDBJ databases">
        <authorList>
            <person name="Lu C.-H."/>
        </authorList>
    </citation>
    <scope>NUCLEOTIDE SEQUENCE</scope>
    <source>
        <strain evidence="6">21MJYT02-11</strain>
    </source>
</reference>
<evidence type="ECO:0000313" key="6">
    <source>
        <dbReference type="EMBL" id="MCO5396625.1"/>
    </source>
</evidence>
<sequence>MTWQLATTCDKVAPDAPFAFSRGEQKVAIYQVGAEYYATDNVCPHAYALMTDGFVEGDKVECPLHGAVFHIPTGRCLGPPADCDLKTYPLKIEGSQVFIDLS</sequence>
<proteinExistence type="predicted"/>
<evidence type="ECO:0000256" key="1">
    <source>
        <dbReference type="ARBA" id="ARBA00022714"/>
    </source>
</evidence>